<comment type="subcellular location">
    <subcellularLocation>
        <location evidence="1">Cell membrane</location>
        <topology evidence="1">Single-pass membrane protein</topology>
    </subcellularLocation>
</comment>
<keyword evidence="9 10" id="KW-0472">Membrane</keyword>
<keyword evidence="8 10" id="KW-1133">Transmembrane helix</keyword>
<dbReference type="RefSeq" id="WP_263996427.1">
    <property type="nucleotide sequence ID" value="NZ_JACKVK010000008.1"/>
</dbReference>
<name>A0A9X3BTH7_9MYCO</name>
<dbReference type="EMBL" id="JACKVK010000008">
    <property type="protein sequence ID" value="MCV7421669.1"/>
    <property type="molecule type" value="Genomic_DNA"/>
</dbReference>
<comment type="similarity">
    <text evidence="2">Belongs to the EccB family.</text>
</comment>
<evidence type="ECO:0000256" key="2">
    <source>
        <dbReference type="ARBA" id="ARBA00008149"/>
    </source>
</evidence>
<evidence type="ECO:0000256" key="5">
    <source>
        <dbReference type="ARBA" id="ARBA00022741"/>
    </source>
</evidence>
<organism evidence="11 12">
    <name type="scientific">Mycobacterium yunnanensis</name>
    <dbReference type="NCBI Taxonomy" id="368477"/>
    <lineage>
        <taxon>Bacteria</taxon>
        <taxon>Bacillati</taxon>
        <taxon>Actinomycetota</taxon>
        <taxon>Actinomycetes</taxon>
        <taxon>Mycobacteriales</taxon>
        <taxon>Mycobacteriaceae</taxon>
        <taxon>Mycobacterium</taxon>
    </lineage>
</organism>
<dbReference type="GO" id="GO:0016787">
    <property type="term" value="F:hydrolase activity"/>
    <property type="evidence" value="ECO:0007669"/>
    <property type="project" value="UniProtKB-KW"/>
</dbReference>
<dbReference type="Proteomes" id="UP001141629">
    <property type="component" value="Unassembled WGS sequence"/>
</dbReference>
<reference evidence="11" key="1">
    <citation type="submission" date="2020-07" db="EMBL/GenBank/DDBJ databases">
        <authorList>
            <person name="Pettersson B.M.F."/>
            <person name="Behra P.R.K."/>
            <person name="Ramesh M."/>
            <person name="Das S."/>
            <person name="Dasgupta S."/>
            <person name="Kirsebom L.A."/>
        </authorList>
    </citation>
    <scope>NUCLEOTIDE SEQUENCE</scope>
    <source>
        <strain evidence="11">DSM 44838</strain>
    </source>
</reference>
<gene>
    <name evidence="11" type="primary">eccB</name>
    <name evidence="11" type="ORF">H7K45_14065</name>
</gene>
<feature type="transmembrane region" description="Helical" evidence="10">
    <location>
        <begin position="42"/>
        <end position="64"/>
    </location>
</feature>
<keyword evidence="7" id="KW-0067">ATP-binding</keyword>
<evidence type="ECO:0000256" key="6">
    <source>
        <dbReference type="ARBA" id="ARBA00022801"/>
    </source>
</evidence>
<dbReference type="Pfam" id="PF05108">
    <property type="entry name" value="T7SS_ESX1_EccB"/>
    <property type="match status" value="1"/>
</dbReference>
<dbReference type="InterPro" id="IPR042485">
    <property type="entry name" value="T7SS_EccB_R3"/>
</dbReference>
<evidence type="ECO:0000313" key="12">
    <source>
        <dbReference type="Proteomes" id="UP001141629"/>
    </source>
</evidence>
<evidence type="ECO:0000256" key="10">
    <source>
        <dbReference type="SAM" id="Phobius"/>
    </source>
</evidence>
<comment type="caution">
    <text evidence="11">The sequence shown here is derived from an EMBL/GenBank/DDBJ whole genome shotgun (WGS) entry which is preliminary data.</text>
</comment>
<keyword evidence="5" id="KW-0547">Nucleotide-binding</keyword>
<dbReference type="NCBIfam" id="TIGR03919">
    <property type="entry name" value="T7SS_EccB"/>
    <property type="match status" value="1"/>
</dbReference>
<keyword evidence="6" id="KW-0378">Hydrolase</keyword>
<dbReference type="InterPro" id="IPR044857">
    <property type="entry name" value="T7SS_EccB_R1"/>
</dbReference>
<evidence type="ECO:0000256" key="3">
    <source>
        <dbReference type="ARBA" id="ARBA00022475"/>
    </source>
</evidence>
<dbReference type="InterPro" id="IPR007795">
    <property type="entry name" value="T7SS_EccB"/>
</dbReference>
<dbReference type="GO" id="GO:0005576">
    <property type="term" value="C:extracellular region"/>
    <property type="evidence" value="ECO:0007669"/>
    <property type="project" value="TreeGrafter"/>
</dbReference>
<reference evidence="11" key="2">
    <citation type="journal article" date="2022" name="BMC Genomics">
        <title>Comparative genome analysis of mycobacteria focusing on tRNA and non-coding RNA.</title>
        <authorList>
            <person name="Behra P.R.K."/>
            <person name="Pettersson B.M.F."/>
            <person name="Ramesh M."/>
            <person name="Das S."/>
            <person name="Dasgupta S."/>
            <person name="Kirsebom L.A."/>
        </authorList>
    </citation>
    <scope>NUCLEOTIDE SEQUENCE</scope>
    <source>
        <strain evidence="11">DSM 44838</strain>
    </source>
</reference>
<protein>
    <submittedName>
        <fullName evidence="11">Type VII secretion protein EccB</fullName>
    </submittedName>
</protein>
<accession>A0A9X3BTH7</accession>
<evidence type="ECO:0000256" key="1">
    <source>
        <dbReference type="ARBA" id="ARBA00004162"/>
    </source>
</evidence>
<dbReference type="Gene3D" id="2.40.50.910">
    <property type="entry name" value="Type VII secretion system EccB, repeat 3 domain"/>
    <property type="match status" value="1"/>
</dbReference>
<evidence type="ECO:0000256" key="4">
    <source>
        <dbReference type="ARBA" id="ARBA00022692"/>
    </source>
</evidence>
<evidence type="ECO:0000256" key="8">
    <source>
        <dbReference type="ARBA" id="ARBA00022989"/>
    </source>
</evidence>
<dbReference type="GO" id="GO:0005524">
    <property type="term" value="F:ATP binding"/>
    <property type="evidence" value="ECO:0007669"/>
    <property type="project" value="UniProtKB-KW"/>
</dbReference>
<keyword evidence="3" id="KW-1003">Cell membrane</keyword>
<dbReference type="Gene3D" id="3.30.2390.20">
    <property type="entry name" value="Type VII secretion system EccB, repeat 1 domain"/>
    <property type="match status" value="1"/>
</dbReference>
<sequence length="465" mass="47422">MVRQPTTRSQLSGRRFLARRMMHALVRRDASMHDDPLRAQSISLAVGAIVASLVVAVGTAVGLMRGGGVPDSASIVMGRSSGALYVRVGDTLHPVLNLASARLVARAPANPVPAAEASISALRRGPLMGIPGAPASIGEPLLDPVWTVCDDDRTVVAVGRSEVDHLDSARPVLVAARGEGAATTFLMYDGQRAAVDLRDLAVVRALRLDGVVPVPVSRTLLDVVPEVPRIAPPPIAERGAPGPASLAGAPIGSIVTVHRADDTERYVVLRDGLQRVGEVAADLIGYAYDTAGRPSVSVAPAAVAALPLADDLPVDSFPSQARAPVGAADGYAVCARWHPGTAARTSSNTDVLMGISPFSPGARVTALAQADGPGPGVDAVSMTGGGAAYVRSARVVGDDGASGTRFLVTDAGVVFGVHDDDAATFLGLSGAPQAAPWPVLAHLPRGPELSVEAASVVRDGLPAAS</sequence>
<dbReference type="GO" id="GO:0005886">
    <property type="term" value="C:plasma membrane"/>
    <property type="evidence" value="ECO:0007669"/>
    <property type="project" value="UniProtKB-SubCell"/>
</dbReference>
<keyword evidence="4 10" id="KW-0812">Transmembrane</keyword>
<evidence type="ECO:0000256" key="7">
    <source>
        <dbReference type="ARBA" id="ARBA00022840"/>
    </source>
</evidence>
<evidence type="ECO:0000256" key="9">
    <source>
        <dbReference type="ARBA" id="ARBA00023136"/>
    </source>
</evidence>
<evidence type="ECO:0000313" key="11">
    <source>
        <dbReference type="EMBL" id="MCV7421669.1"/>
    </source>
</evidence>
<keyword evidence="12" id="KW-1185">Reference proteome</keyword>
<dbReference type="AlphaFoldDB" id="A0A9X3BTH7"/>
<proteinExistence type="inferred from homology"/>
<dbReference type="PANTHER" id="PTHR40765:SF2">
    <property type="entry name" value="ESX-2 SECRETION SYSTEM ATPASE ECCB2"/>
    <property type="match status" value="1"/>
</dbReference>
<dbReference type="PANTHER" id="PTHR40765">
    <property type="entry name" value="ESX-2 SECRETION SYSTEM ATPASE ECCB2"/>
    <property type="match status" value="1"/>
</dbReference>